<proteinExistence type="predicted"/>
<evidence type="ECO:0000313" key="3">
    <source>
        <dbReference type="Proteomes" id="UP001267290"/>
    </source>
</evidence>
<comment type="caution">
    <text evidence="2">The sequence shown here is derived from an EMBL/GenBank/DDBJ whole genome shotgun (WGS) entry which is preliminary data.</text>
</comment>
<protein>
    <recommendedName>
        <fullName evidence="1">Lysine-2,3-aminomutase C-terminal domain-containing protein</fullName>
    </recommendedName>
</protein>
<keyword evidence="3" id="KW-1185">Reference proteome</keyword>
<sequence length="79" mass="9247">MYGIQKQPESTGIIALMKDEKFNLVPENLRRIGRRKTYQETPEHMSLKDRRPVRDEMKDKLIKAQHKEKIVSAAEIPGE</sequence>
<feature type="domain" description="Lysine-2,3-aminomutase C-terminal" evidence="1">
    <location>
        <begin position="5"/>
        <end position="55"/>
    </location>
</feature>
<accession>A0ABU1NRE1</accession>
<reference evidence="2 3" key="1">
    <citation type="submission" date="2023-07" db="EMBL/GenBank/DDBJ databases">
        <title>Sorghum-associated microbial communities from plants grown in Nebraska, USA.</title>
        <authorList>
            <person name="Schachtman D."/>
        </authorList>
    </citation>
    <scope>NUCLEOTIDE SEQUENCE [LARGE SCALE GENOMIC DNA]</scope>
    <source>
        <strain evidence="2 3">CC258</strain>
    </source>
</reference>
<dbReference type="EMBL" id="JAVDSB010000001">
    <property type="protein sequence ID" value="MDR6550019.1"/>
    <property type="molecule type" value="Genomic_DNA"/>
</dbReference>
<evidence type="ECO:0000259" key="1">
    <source>
        <dbReference type="Pfam" id="PF12544"/>
    </source>
</evidence>
<name>A0ABU1NRE1_9BACL</name>
<gene>
    <name evidence="2" type="ORF">J2736_001202</name>
</gene>
<organism evidence="2 3">
    <name type="scientific">Paenibacillus qinlingensis</name>
    <dbReference type="NCBI Taxonomy" id="1837343"/>
    <lineage>
        <taxon>Bacteria</taxon>
        <taxon>Bacillati</taxon>
        <taxon>Bacillota</taxon>
        <taxon>Bacilli</taxon>
        <taxon>Bacillales</taxon>
        <taxon>Paenibacillaceae</taxon>
        <taxon>Paenibacillus</taxon>
    </lineage>
</organism>
<evidence type="ECO:0000313" key="2">
    <source>
        <dbReference type="EMBL" id="MDR6550019.1"/>
    </source>
</evidence>
<dbReference type="Proteomes" id="UP001267290">
    <property type="component" value="Unassembled WGS sequence"/>
</dbReference>
<dbReference type="Pfam" id="PF12544">
    <property type="entry name" value="LAM_C"/>
    <property type="match status" value="1"/>
</dbReference>
<dbReference type="InterPro" id="IPR025895">
    <property type="entry name" value="LAM_C_dom"/>
</dbReference>